<name>A0A0G1MWT1_9BACT</name>
<comment type="caution">
    <text evidence="2">The sequence shown here is derived from an EMBL/GenBank/DDBJ whole genome shotgun (WGS) entry which is preliminary data.</text>
</comment>
<accession>A0A0G1MWT1</accession>
<gene>
    <name evidence="2" type="ORF">UW84_C0039G0001</name>
</gene>
<evidence type="ECO:0000313" key="2">
    <source>
        <dbReference type="EMBL" id="KKT85232.1"/>
    </source>
</evidence>
<protein>
    <submittedName>
        <fullName evidence="2">Uncharacterized protein</fullName>
    </submittedName>
</protein>
<feature type="transmembrane region" description="Helical" evidence="1">
    <location>
        <begin position="46"/>
        <end position="65"/>
    </location>
</feature>
<sequence length="76" mass="7528">MATLRALEALASGRTVVVAEVVAVGVGMGVMVPLTVDSGVGVGKSMMVGVGVGVIVVLCCSKVWVTSDSCCLSCLV</sequence>
<reference evidence="2 3" key="1">
    <citation type="journal article" date="2015" name="Nature">
        <title>rRNA introns, odd ribosomes, and small enigmatic genomes across a large radiation of phyla.</title>
        <authorList>
            <person name="Brown C.T."/>
            <person name="Hug L.A."/>
            <person name="Thomas B.C."/>
            <person name="Sharon I."/>
            <person name="Castelle C.J."/>
            <person name="Singh A."/>
            <person name="Wilkins M.J."/>
            <person name="Williams K.H."/>
            <person name="Banfield J.F."/>
        </authorList>
    </citation>
    <scope>NUCLEOTIDE SEQUENCE [LARGE SCALE GENOMIC DNA]</scope>
</reference>
<feature type="transmembrane region" description="Helical" evidence="1">
    <location>
        <begin position="15"/>
        <end position="34"/>
    </location>
</feature>
<organism evidence="2 3">
    <name type="scientific">Candidatus Collierbacteria bacterium GW2011_GWA2_44_99</name>
    <dbReference type="NCBI Taxonomy" id="1618380"/>
    <lineage>
        <taxon>Bacteria</taxon>
        <taxon>Candidatus Collieribacteriota</taxon>
    </lineage>
</organism>
<dbReference type="AlphaFoldDB" id="A0A0G1MWT1"/>
<keyword evidence="1" id="KW-1133">Transmembrane helix</keyword>
<dbReference type="Proteomes" id="UP000034797">
    <property type="component" value="Unassembled WGS sequence"/>
</dbReference>
<proteinExistence type="predicted"/>
<evidence type="ECO:0000313" key="3">
    <source>
        <dbReference type="Proteomes" id="UP000034797"/>
    </source>
</evidence>
<dbReference type="EMBL" id="LCJW01000039">
    <property type="protein sequence ID" value="KKT85232.1"/>
    <property type="molecule type" value="Genomic_DNA"/>
</dbReference>
<evidence type="ECO:0000256" key="1">
    <source>
        <dbReference type="SAM" id="Phobius"/>
    </source>
</evidence>
<keyword evidence="1" id="KW-0472">Membrane</keyword>
<keyword evidence="1" id="KW-0812">Transmembrane</keyword>